<dbReference type="InterPro" id="IPR050091">
    <property type="entry name" value="PKS_NRPS_Biosynth_Enz"/>
</dbReference>
<dbReference type="Proteomes" id="UP000011058">
    <property type="component" value="Chromosome"/>
</dbReference>
<dbReference type="InterPro" id="IPR049551">
    <property type="entry name" value="PKS_DH_C"/>
</dbReference>
<dbReference type="InterPro" id="IPR057326">
    <property type="entry name" value="KR_dom"/>
</dbReference>
<dbReference type="Pfam" id="PF00550">
    <property type="entry name" value="PP-binding"/>
    <property type="match status" value="1"/>
</dbReference>
<evidence type="ECO:0000256" key="5">
    <source>
        <dbReference type="PROSITE-ProRule" id="PRU01363"/>
    </source>
</evidence>
<dbReference type="eggNOG" id="COG3321">
    <property type="taxonomic scope" value="Bacteria"/>
</dbReference>
<evidence type="ECO:0000256" key="1">
    <source>
        <dbReference type="ARBA" id="ARBA00022450"/>
    </source>
</evidence>
<reference evidence="9 10" key="1">
    <citation type="journal article" date="2012" name="J. Bacteriol.">
        <title>Genome Sequence of Fibrella aestuarina BUZ 2T, a Filamentous Marine Bacterium.</title>
        <authorList>
            <person name="Filippini M."/>
            <person name="Qi W."/>
            <person name="Blom J."/>
            <person name="Goesmann A."/>
            <person name="Smits T.H."/>
            <person name="Bagheri H.C."/>
        </authorList>
    </citation>
    <scope>NUCLEOTIDE SEQUENCE [LARGE SCALE GENOMIC DNA]</scope>
    <source>
        <strain evidence="10">BUZ 2T</strain>
    </source>
</reference>
<dbReference type="InterPro" id="IPR036736">
    <property type="entry name" value="ACP-like_sf"/>
</dbReference>
<keyword evidence="1" id="KW-0596">Phosphopantetheine</keyword>
<dbReference type="EMBL" id="HE796683">
    <property type="protein sequence ID" value="CCG98409.1"/>
    <property type="molecule type" value="Genomic_DNA"/>
</dbReference>
<evidence type="ECO:0000259" key="8">
    <source>
        <dbReference type="PROSITE" id="PS52019"/>
    </source>
</evidence>
<dbReference type="Pfam" id="PF21089">
    <property type="entry name" value="PKS_DH_N"/>
    <property type="match status" value="1"/>
</dbReference>
<evidence type="ECO:0000259" key="7">
    <source>
        <dbReference type="PROSITE" id="PS52004"/>
    </source>
</evidence>
<dbReference type="PROSITE" id="PS00606">
    <property type="entry name" value="KS3_1"/>
    <property type="match status" value="1"/>
</dbReference>
<evidence type="ECO:0000259" key="6">
    <source>
        <dbReference type="PROSITE" id="PS50075"/>
    </source>
</evidence>
<dbReference type="PROSITE" id="PS50075">
    <property type="entry name" value="CARRIER"/>
    <property type="match status" value="1"/>
</dbReference>
<dbReference type="GO" id="GO:0004312">
    <property type="term" value="F:fatty acid synthase activity"/>
    <property type="evidence" value="ECO:0007669"/>
    <property type="project" value="TreeGrafter"/>
</dbReference>
<protein>
    <submittedName>
        <fullName evidence="9">Polyketide synthase</fullName>
        <ecNumber evidence="9">1.1.1.100</ecNumber>
    </submittedName>
</protein>
<dbReference type="GO" id="GO:0006633">
    <property type="term" value="P:fatty acid biosynthetic process"/>
    <property type="evidence" value="ECO:0007669"/>
    <property type="project" value="InterPro"/>
</dbReference>
<feature type="active site" description="Proton acceptor; for dehydratase activity" evidence="5">
    <location>
        <position position="614"/>
    </location>
</feature>
<dbReference type="PROSITE" id="PS52004">
    <property type="entry name" value="KS3_2"/>
    <property type="match status" value="1"/>
</dbReference>
<dbReference type="InterPro" id="IPR049900">
    <property type="entry name" value="PKS_mFAS_DH"/>
</dbReference>
<dbReference type="PANTHER" id="PTHR43775:SF37">
    <property type="entry name" value="SI:DKEY-61P9.11"/>
    <property type="match status" value="1"/>
</dbReference>
<comment type="function">
    <text evidence="4">Involved in production of the polyketide antibiotic thailandamide.</text>
</comment>
<dbReference type="InterPro" id="IPR016039">
    <property type="entry name" value="Thiolase-like"/>
</dbReference>
<dbReference type="HOGENOM" id="CLU_000022_35_4_10"/>
<dbReference type="InterPro" id="IPR020807">
    <property type="entry name" value="PKS_DH"/>
</dbReference>
<dbReference type="GO" id="GO:0031177">
    <property type="term" value="F:phosphopantetheine binding"/>
    <property type="evidence" value="ECO:0007669"/>
    <property type="project" value="InterPro"/>
</dbReference>
<dbReference type="InterPro" id="IPR018201">
    <property type="entry name" value="Ketoacyl_synth_AS"/>
</dbReference>
<dbReference type="InterPro" id="IPR013968">
    <property type="entry name" value="PKS_KR"/>
</dbReference>
<keyword evidence="2" id="KW-0597">Phosphoprotein</keyword>
<dbReference type="InterPro" id="IPR049552">
    <property type="entry name" value="PKS_DH_N"/>
</dbReference>
<evidence type="ECO:0000256" key="4">
    <source>
        <dbReference type="ARBA" id="ARBA00054155"/>
    </source>
</evidence>
<dbReference type="Pfam" id="PF16197">
    <property type="entry name" value="KAsynt_C_assoc"/>
    <property type="match status" value="1"/>
</dbReference>
<dbReference type="GO" id="GO:0004315">
    <property type="term" value="F:3-oxoacyl-[acyl-carrier-protein] synthase activity"/>
    <property type="evidence" value="ECO:0007669"/>
    <property type="project" value="InterPro"/>
</dbReference>
<dbReference type="Gene3D" id="3.40.50.720">
    <property type="entry name" value="NAD(P)-binding Rossmann-like Domain"/>
    <property type="match status" value="1"/>
</dbReference>
<dbReference type="Gene3D" id="3.10.129.110">
    <property type="entry name" value="Polyketide synthase dehydratase"/>
    <property type="match status" value="1"/>
</dbReference>
<dbReference type="RefSeq" id="WP_015329509.1">
    <property type="nucleotide sequence ID" value="NC_020054.1"/>
</dbReference>
<feature type="region of interest" description="N-terminal hotdog fold" evidence="5">
    <location>
        <begin position="582"/>
        <end position="704"/>
    </location>
</feature>
<dbReference type="Pfam" id="PF14765">
    <property type="entry name" value="PS-DH"/>
    <property type="match status" value="1"/>
</dbReference>
<dbReference type="KEGG" id="fae:FAES_0397"/>
<dbReference type="Pfam" id="PF02801">
    <property type="entry name" value="Ketoacyl-synt_C"/>
    <property type="match status" value="1"/>
</dbReference>
<dbReference type="PROSITE" id="PS52019">
    <property type="entry name" value="PKS_MFAS_DH"/>
    <property type="match status" value="1"/>
</dbReference>
<dbReference type="InterPro" id="IPR032821">
    <property type="entry name" value="PKS_assoc"/>
</dbReference>
<dbReference type="InterPro" id="IPR020806">
    <property type="entry name" value="PKS_PP-bd"/>
</dbReference>
<evidence type="ECO:0000256" key="2">
    <source>
        <dbReference type="ARBA" id="ARBA00022553"/>
    </source>
</evidence>
<feature type="active site" description="Proton donor; for dehydratase activity" evidence="5">
    <location>
        <position position="781"/>
    </location>
</feature>
<evidence type="ECO:0000313" key="10">
    <source>
        <dbReference type="Proteomes" id="UP000011058"/>
    </source>
</evidence>
<accession>I0K2Q6</accession>
<dbReference type="SMART" id="SM00823">
    <property type="entry name" value="PKS_PP"/>
    <property type="match status" value="1"/>
</dbReference>
<dbReference type="InterPro" id="IPR020841">
    <property type="entry name" value="PKS_Beta-ketoAc_synthase_dom"/>
</dbReference>
<dbReference type="InterPro" id="IPR042104">
    <property type="entry name" value="PKS_dehydratase_sf"/>
</dbReference>
<dbReference type="GO" id="GO:0004316">
    <property type="term" value="F:3-oxoacyl-[acyl-carrier-protein] reductase (NADPH) activity"/>
    <property type="evidence" value="ECO:0007669"/>
    <property type="project" value="UniProtKB-EC"/>
</dbReference>
<dbReference type="Pfam" id="PF00109">
    <property type="entry name" value="ketoacyl-synt"/>
    <property type="match status" value="1"/>
</dbReference>
<dbReference type="SMART" id="SM00825">
    <property type="entry name" value="PKS_KS"/>
    <property type="match status" value="1"/>
</dbReference>
<dbReference type="SUPFAM" id="SSF53901">
    <property type="entry name" value="Thiolase-like"/>
    <property type="match status" value="1"/>
</dbReference>
<dbReference type="InterPro" id="IPR014030">
    <property type="entry name" value="Ketoacyl_synth_N"/>
</dbReference>
<dbReference type="CDD" id="cd00833">
    <property type="entry name" value="PKS"/>
    <property type="match status" value="1"/>
</dbReference>
<keyword evidence="3" id="KW-0808">Transferase</keyword>
<keyword evidence="9" id="KW-0560">Oxidoreductase</keyword>
<dbReference type="OrthoDB" id="4317020at2"/>
<name>I0K2Q6_9BACT</name>
<evidence type="ECO:0000313" key="9">
    <source>
        <dbReference type="EMBL" id="CCG98409.1"/>
    </source>
</evidence>
<dbReference type="FunFam" id="3.40.47.10:FF:000019">
    <property type="entry name" value="Polyketide synthase type I"/>
    <property type="match status" value="1"/>
</dbReference>
<organism evidence="9 10">
    <name type="scientific">Fibrella aestuarina BUZ 2</name>
    <dbReference type="NCBI Taxonomy" id="1166018"/>
    <lineage>
        <taxon>Bacteria</taxon>
        <taxon>Pseudomonadati</taxon>
        <taxon>Bacteroidota</taxon>
        <taxon>Cytophagia</taxon>
        <taxon>Cytophagales</taxon>
        <taxon>Spirosomataceae</taxon>
        <taxon>Fibrella</taxon>
    </lineage>
</organism>
<dbReference type="InterPro" id="IPR014031">
    <property type="entry name" value="Ketoacyl_synth_C"/>
</dbReference>
<dbReference type="SMART" id="SM00826">
    <property type="entry name" value="PKS_DH"/>
    <property type="match status" value="1"/>
</dbReference>
<dbReference type="Pfam" id="PF08659">
    <property type="entry name" value="KR"/>
    <property type="match status" value="1"/>
</dbReference>
<dbReference type="SUPFAM" id="SSF51735">
    <property type="entry name" value="NAD(P)-binding Rossmann-fold domains"/>
    <property type="match status" value="2"/>
</dbReference>
<dbReference type="SMART" id="SM00822">
    <property type="entry name" value="PKS_KR"/>
    <property type="match status" value="1"/>
</dbReference>
<evidence type="ECO:0000256" key="3">
    <source>
        <dbReference type="ARBA" id="ARBA00022679"/>
    </source>
</evidence>
<dbReference type="EC" id="1.1.1.100" evidence="9"/>
<dbReference type="Gene3D" id="1.10.1200.10">
    <property type="entry name" value="ACP-like"/>
    <property type="match status" value="1"/>
</dbReference>
<feature type="domain" description="Carrier" evidence="6">
    <location>
        <begin position="1346"/>
        <end position="1423"/>
    </location>
</feature>
<gene>
    <name evidence="9" type="ORF">FAES_0397</name>
</gene>
<dbReference type="Gene3D" id="3.30.70.3290">
    <property type="match status" value="1"/>
</dbReference>
<dbReference type="PANTHER" id="PTHR43775">
    <property type="entry name" value="FATTY ACID SYNTHASE"/>
    <property type="match status" value="1"/>
</dbReference>
<feature type="domain" description="Ketosynthase family 3 (KS3)" evidence="7">
    <location>
        <begin position="7"/>
        <end position="432"/>
    </location>
</feature>
<dbReference type="PATRIC" id="fig|1166018.3.peg.404"/>
<dbReference type="InterPro" id="IPR009081">
    <property type="entry name" value="PP-bd_ACP"/>
</dbReference>
<keyword evidence="10" id="KW-1185">Reference proteome</keyword>
<dbReference type="SUPFAM" id="SSF47336">
    <property type="entry name" value="ACP-like"/>
    <property type="match status" value="1"/>
</dbReference>
<feature type="region of interest" description="C-terminal hotdog fold" evidence="5">
    <location>
        <begin position="718"/>
        <end position="862"/>
    </location>
</feature>
<dbReference type="eggNOG" id="COG0300">
    <property type="taxonomic scope" value="Bacteria"/>
</dbReference>
<feature type="domain" description="PKS/mFAS DH" evidence="8">
    <location>
        <begin position="582"/>
        <end position="862"/>
    </location>
</feature>
<dbReference type="InterPro" id="IPR036291">
    <property type="entry name" value="NAD(P)-bd_dom_sf"/>
</dbReference>
<sequence>MNTQAAYSPIAVVGMGCRFPGHVQTPAQFWQLLLDGEDVLEDVPADRWNQRYFHAADRAQPGSLISPRGGFLDDVAGFDYSFFGFSRLEAANIDPQQRLLLQVAWEALEQGRIPADQWKKKAVGVFMGCFTVDYHLMQFLDPLDIGAFATTGMMNTMLSNRLSYVFDFNGPSMSIDTACSASLTAVHQACQSLQSGESELALAGGSMLMLVPDYHIAETKTGMLSKDGRCKSFAAGANGYVRSEGVGVVALKRLDRAIADGDFIQAVLIGSAINQDGRTPTIATPAAEAQMAVMRRACERAGISPAQVTYVEAHGTGTSAGDPVEAAAIGAVYGRSSGRTQPVWVGSCKANIGHTEAASGIAGLIKSVLCVQHRQLPPHLYADTPNPRIPFESMGLQLPVQRQDLPPAAEPYIVGVNSFGFGGANAHVLVQEYPVAQPAPANPAANPLRLPLWAHTDKALRELALRYADALDHLAPERVGDFCANAATRRSTLARHRLFVGDDAADLIRQLRQFAQQPEPVVNGKASVASLEDVLGTTRSTEQAGTEMNSSPVPWMPLPTYPWQNEPLWQESARSRNRRLRPSVFAWLGSVVDEQTNQWEVLVSAEKTPWLTQHSIRGQCLLPGAVYIEMAMAALRYVAPTTQFAIEHLSFERAVVIKPGVAFLLRIQLDRPAQRFSISATASLSDRTHQPVASGQFRTLPPGSISQARWPADRPATEPAIDGETLYRFFEKGQFNYGPLFRGLKEVFLTEDESIGLVTLPAELASQLDDPAYVFHPVALDSLFHTLLALNYPNPTAFGLPVGVDRIRLFGRPTPYMQVRAKRTHETDSLVKLDLFFYDLAGAPLGYIEGFCAQKITAPRRDRLSVNAIYQSLLLPEWEPCSIASSTGVTDRHFVLLADQQGVGLRLKSRLEQAGFSVTVAQPGHTLNNGDTVDQLICLLDQQTADTLIINCLPLDAIDFSGSLQSVVQPLQALAKAIRQTNFTGQVWSISQLTQLVDGNEADIQVFQAGLWGIANVFCHQENRHNGGGIIDISTHSDTEQLAQLLTADALPETMLAIRHQQVFCKRLNRYPNKGTSADTVQFDPAATYVITGAFGALGKAVTQWAIEAGARQLLLTTSRVVSRTQNPDDDTWIQSLRKQGAAIDVACVDLTDTDSLTAFTASCVNRSVRGVLYCAGISHDQLLTEANDAVTQQVMATKVLGAYRLHEALLPVPLEHFVLFSSIGSFLPNRGLGVYAAANASLDALAHKRRLMGLPALSINWGPWSSGMTQKGNLEAFFAKMGMHSLSVAEGLATLSQVFHSPDAQLAVLPVDWPVFLNTSLTDHPLFANHRRSDSLALSGSNPFRQAETIASEVVSQLALLADLDVAQVDMTCSLPDCGIDSLTAMVFKDWLKRHLSIDLSIDDLLAAHDVRTLIDSLTVRYQDMQLA</sequence>
<dbReference type="Gene3D" id="3.40.47.10">
    <property type="match status" value="1"/>
</dbReference>
<dbReference type="STRING" id="1166018.FAES_0397"/>
<proteinExistence type="predicted"/>